<feature type="transmembrane region" description="Helical" evidence="1">
    <location>
        <begin position="51"/>
        <end position="72"/>
    </location>
</feature>
<reference evidence="3" key="1">
    <citation type="journal article" date="2019" name="Int. J. Syst. Evol. Microbiol.">
        <title>The Global Catalogue of Microorganisms (GCM) 10K type strain sequencing project: providing services to taxonomists for standard genome sequencing and annotation.</title>
        <authorList>
            <consortium name="The Broad Institute Genomics Platform"/>
            <consortium name="The Broad Institute Genome Sequencing Center for Infectious Disease"/>
            <person name="Wu L."/>
            <person name="Ma J."/>
        </authorList>
    </citation>
    <scope>NUCLEOTIDE SEQUENCE [LARGE SCALE GENOMIC DNA]</scope>
    <source>
        <strain evidence="3">CCUG 61485</strain>
    </source>
</reference>
<evidence type="ECO:0000313" key="2">
    <source>
        <dbReference type="EMBL" id="MFD1314244.1"/>
    </source>
</evidence>
<organism evidence="2 3">
    <name type="scientific">Namhaeicola litoreus</name>
    <dbReference type="NCBI Taxonomy" id="1052145"/>
    <lineage>
        <taxon>Bacteria</taxon>
        <taxon>Pseudomonadati</taxon>
        <taxon>Bacteroidota</taxon>
        <taxon>Flavobacteriia</taxon>
        <taxon>Flavobacteriales</taxon>
        <taxon>Flavobacteriaceae</taxon>
        <taxon>Namhaeicola</taxon>
    </lineage>
</organism>
<keyword evidence="3" id="KW-1185">Reference proteome</keyword>
<gene>
    <name evidence="2" type="ORF">ACFQ39_01325</name>
</gene>
<accession>A0ABW3XY45</accession>
<dbReference type="Proteomes" id="UP001597201">
    <property type="component" value="Unassembled WGS sequence"/>
</dbReference>
<dbReference type="InterPro" id="IPR031709">
    <property type="entry name" value="PutAbiC"/>
</dbReference>
<proteinExistence type="predicted"/>
<sequence length="272" mass="32280">MDVFSIKTAKILFWVGLGLLIPGLIIFFWGESFLNFDEQIKSDKIGQFGDFVGGLIGSLWAAAGFILFYVALKEQINSYNLQKVEFESTKNLLKQQKFETTYFNMLNLLINIVGTMKRNDSSLNSNNSKDCFMFYYDELEKHIINSDNLQDVLMNKGNPRQIDIQEGFIKFYDKYKNELEKYFNNTYNILKFIHKHQLPDSKFYFNYLRAQFNSNELILMFHYALSEKSNENLKEYIESGEFFRYLDKDNRLVKDFLDFYLPIAYEQTYSKK</sequence>
<comment type="caution">
    <text evidence="2">The sequence shown here is derived from an EMBL/GenBank/DDBJ whole genome shotgun (WGS) entry which is preliminary data.</text>
</comment>
<keyword evidence="1" id="KW-0472">Membrane</keyword>
<name>A0ABW3XY45_9FLAO</name>
<dbReference type="EMBL" id="JBHTMY010000001">
    <property type="protein sequence ID" value="MFD1314244.1"/>
    <property type="molecule type" value="Genomic_DNA"/>
</dbReference>
<evidence type="ECO:0000256" key="1">
    <source>
        <dbReference type="SAM" id="Phobius"/>
    </source>
</evidence>
<evidence type="ECO:0000313" key="3">
    <source>
        <dbReference type="Proteomes" id="UP001597201"/>
    </source>
</evidence>
<feature type="transmembrane region" description="Helical" evidence="1">
    <location>
        <begin position="12"/>
        <end position="31"/>
    </location>
</feature>
<dbReference type="Pfam" id="PF16872">
    <property type="entry name" value="putAbiC"/>
    <property type="match status" value="1"/>
</dbReference>
<keyword evidence="1" id="KW-0812">Transmembrane</keyword>
<dbReference type="RefSeq" id="WP_377175665.1">
    <property type="nucleotide sequence ID" value="NZ_JBHTMY010000001.1"/>
</dbReference>
<keyword evidence="1" id="KW-1133">Transmembrane helix</keyword>
<protein>
    <submittedName>
        <fullName evidence="2">Phage abortive infection protein</fullName>
    </submittedName>
</protein>